<dbReference type="SUPFAM" id="SSF48208">
    <property type="entry name" value="Six-hairpin glycosidases"/>
    <property type="match status" value="1"/>
</dbReference>
<dbReference type="SUPFAM" id="SSF74650">
    <property type="entry name" value="Galactose mutarotase-like"/>
    <property type="match status" value="1"/>
</dbReference>
<dbReference type="Gene3D" id="2.60.420.10">
    <property type="entry name" value="Maltose phosphorylase, domain 3"/>
    <property type="match status" value="1"/>
</dbReference>
<dbReference type="PANTHER" id="PTHR11051">
    <property type="entry name" value="GLYCOSYL HYDROLASE-RELATED"/>
    <property type="match status" value="1"/>
</dbReference>
<keyword evidence="7" id="KW-0378">Hydrolase</keyword>
<protein>
    <submittedName>
        <fullName evidence="7">Glycoside hydrolase family 65 protein</fullName>
    </submittedName>
</protein>
<accession>A0A9D1CI01</accession>
<evidence type="ECO:0000259" key="6">
    <source>
        <dbReference type="Pfam" id="PF03636"/>
    </source>
</evidence>
<comment type="caution">
    <text evidence="7">The sequence shown here is derived from an EMBL/GenBank/DDBJ whole genome shotgun (WGS) entry which is preliminary data.</text>
</comment>
<evidence type="ECO:0000256" key="1">
    <source>
        <dbReference type="ARBA" id="ARBA00006768"/>
    </source>
</evidence>
<evidence type="ECO:0000256" key="3">
    <source>
        <dbReference type="PIRSR" id="PIRSR036289-51"/>
    </source>
</evidence>
<evidence type="ECO:0000313" key="7">
    <source>
        <dbReference type="EMBL" id="HIQ62137.1"/>
    </source>
</evidence>
<organism evidence="7 8">
    <name type="scientific">Candidatus Avichristensenella intestinipullorum</name>
    <dbReference type="NCBI Taxonomy" id="2840693"/>
    <lineage>
        <taxon>Bacteria</taxon>
        <taxon>Bacillati</taxon>
        <taxon>Bacillota</taxon>
        <taxon>Clostridia</taxon>
        <taxon>Candidatus Avichristensenella</taxon>
    </lineage>
</organism>
<dbReference type="NCBIfam" id="NF010380">
    <property type="entry name" value="PRK13807.1"/>
    <property type="match status" value="1"/>
</dbReference>
<dbReference type="InterPro" id="IPR005195">
    <property type="entry name" value="Glyco_hydro_65_M"/>
</dbReference>
<feature type="domain" description="Glycoside hydrolase family 65 central catalytic" evidence="4">
    <location>
        <begin position="314"/>
        <end position="672"/>
    </location>
</feature>
<dbReference type="AlphaFoldDB" id="A0A9D1CI01"/>
<dbReference type="Proteomes" id="UP000886819">
    <property type="component" value="Unassembled WGS sequence"/>
</dbReference>
<reference evidence="7" key="1">
    <citation type="submission" date="2020-10" db="EMBL/GenBank/DDBJ databases">
        <authorList>
            <person name="Gilroy R."/>
        </authorList>
    </citation>
    <scope>NUCLEOTIDE SEQUENCE</scope>
    <source>
        <strain evidence="7">ChiHile30-977</strain>
    </source>
</reference>
<proteinExistence type="inferred from homology"/>
<dbReference type="GO" id="GO:0030246">
    <property type="term" value="F:carbohydrate binding"/>
    <property type="evidence" value="ECO:0007669"/>
    <property type="project" value="InterPro"/>
</dbReference>
<dbReference type="InterPro" id="IPR011013">
    <property type="entry name" value="Gal_mutarotase_sf_dom"/>
</dbReference>
<dbReference type="GO" id="GO:0005975">
    <property type="term" value="P:carbohydrate metabolic process"/>
    <property type="evidence" value="ECO:0007669"/>
    <property type="project" value="InterPro"/>
</dbReference>
<evidence type="ECO:0000256" key="2">
    <source>
        <dbReference type="PIRSR" id="PIRSR036289-50"/>
    </source>
</evidence>
<dbReference type="Pfam" id="PF03633">
    <property type="entry name" value="Glyco_hydro_65C"/>
    <property type="match status" value="1"/>
</dbReference>
<gene>
    <name evidence="7" type="ORF">IAA66_00945</name>
</gene>
<dbReference type="Pfam" id="PF03632">
    <property type="entry name" value="Glyco_hydro_65m"/>
    <property type="match status" value="1"/>
</dbReference>
<feature type="domain" description="Glycoside hydrolase family 65 N-terminal" evidence="6">
    <location>
        <begin position="14"/>
        <end position="257"/>
    </location>
</feature>
<reference evidence="7" key="2">
    <citation type="journal article" date="2021" name="PeerJ">
        <title>Extensive microbial diversity within the chicken gut microbiome revealed by metagenomics and culture.</title>
        <authorList>
            <person name="Gilroy R."/>
            <person name="Ravi A."/>
            <person name="Getino M."/>
            <person name="Pursley I."/>
            <person name="Horton D.L."/>
            <person name="Alikhan N.F."/>
            <person name="Baker D."/>
            <person name="Gharbi K."/>
            <person name="Hall N."/>
            <person name="Watson M."/>
            <person name="Adriaenssens E.M."/>
            <person name="Foster-Nyarko E."/>
            <person name="Jarju S."/>
            <person name="Secka A."/>
            <person name="Antonio M."/>
            <person name="Oren A."/>
            <person name="Chaudhuri R.R."/>
            <person name="La Ragione R."/>
            <person name="Hildebrand F."/>
            <person name="Pallen M.J."/>
        </authorList>
    </citation>
    <scope>NUCLEOTIDE SEQUENCE</scope>
    <source>
        <strain evidence="7">ChiHile30-977</strain>
    </source>
</reference>
<dbReference type="GO" id="GO:0004553">
    <property type="term" value="F:hydrolase activity, hydrolyzing O-glycosyl compounds"/>
    <property type="evidence" value="ECO:0007669"/>
    <property type="project" value="TreeGrafter"/>
</dbReference>
<feature type="binding site" evidence="3">
    <location>
        <begin position="349"/>
        <end position="350"/>
    </location>
    <ligand>
        <name>substrate</name>
    </ligand>
</feature>
<dbReference type="GO" id="GO:0016757">
    <property type="term" value="F:glycosyltransferase activity"/>
    <property type="evidence" value="ECO:0007669"/>
    <property type="project" value="UniProtKB-ARBA"/>
</dbReference>
<dbReference type="PANTHER" id="PTHR11051:SF14">
    <property type="entry name" value="MALTOSE PHOSPHORYLASE"/>
    <property type="match status" value="1"/>
</dbReference>
<dbReference type="EMBL" id="DVFI01000012">
    <property type="protein sequence ID" value="HIQ62137.1"/>
    <property type="molecule type" value="Genomic_DNA"/>
</dbReference>
<comment type="similarity">
    <text evidence="1">Belongs to the glycosyl hydrolase 65 family.</text>
</comment>
<feature type="binding site" evidence="3">
    <location>
        <begin position="584"/>
        <end position="585"/>
    </location>
    <ligand>
        <name>substrate</name>
    </ligand>
</feature>
<feature type="domain" description="Glycoside hydrolase family 65 C-terminal" evidence="5">
    <location>
        <begin position="682"/>
        <end position="738"/>
    </location>
</feature>
<dbReference type="InterPro" id="IPR005194">
    <property type="entry name" value="Glyco_hydro_65_C"/>
</dbReference>
<dbReference type="InterPro" id="IPR008928">
    <property type="entry name" value="6-hairpin_glycosidase_sf"/>
</dbReference>
<dbReference type="InterPro" id="IPR012341">
    <property type="entry name" value="6hp_glycosidase-like_sf"/>
</dbReference>
<evidence type="ECO:0000259" key="5">
    <source>
        <dbReference type="Pfam" id="PF03633"/>
    </source>
</evidence>
<name>A0A9D1CI01_9FIRM</name>
<sequence length="766" mass="87033">MKTLFDIHPWKLMETRLHREDMRLSESLTSMGNAHMGMRGNFEEQYSGDCHRGTYLAGVWFPDKTRVGWWKNGYPDYFGKVINAVNMLEIGVSVNGEEIDLARSEVASFYRELDMEHGLLLRRYTVRLAGGEVRAQVERFLSIARKELLAIRYRVTPSFDAEVVFRPALDTNVKNEDSNYDEVFWEALGQGCADGASWVRARTRDNPFGTPRFTVFAAMAEPEAALSEGRACARRAFRVAAGETAELVKLVCVGTSRDHGDGEALDSAVLGALQSAVQTGYDGLRAEQCDAWRARWDGMDVRIGHDEAGQQGIRFNLFQMLCTYDGTDPRLNIGPKGFTGEKYGGATYWDTEMFCLPMILSVLGEDAARSLLQYRYLHLDKARENARKLGCQGALYPMVTFNGEECHNEWEITFEEIHRNAAIFYAIFLTYEYGGDEKTLREYGLPVMLEICRYWVSRATWNPRRRRYMILGVTGPNEYENNVCNNWYTNRMAKFCLEQTVRYVRSVIGTKALRKAGGSARELSEFQRVAEKMYLPEDKRLGVFVQHDGFLDKELRPADSLDAAERPLNQHWSWDRILRSCFIKQADVLQGLYCLRHLYDRDTIDRNFAFYEPMTVHESSLSPCVHAILAADCGRYDKAVEMYRRTARLDLDNVNNDTEDGLHITSMCGSWMAIVKGFAGVRTERGCLELCPHVPWAFRSFAFTMQIQGRRIDVAVEDGTLSLTLLDGAPLMVKVYDQWLALQPGATQRAAILEAQAAPDTEEAGA</sequence>
<feature type="active site" description="Proton donor" evidence="2">
    <location>
        <position position="478"/>
    </location>
</feature>
<dbReference type="Pfam" id="PF03636">
    <property type="entry name" value="Glyco_hydro_65N"/>
    <property type="match status" value="1"/>
</dbReference>
<evidence type="ECO:0000259" key="4">
    <source>
        <dbReference type="Pfam" id="PF03632"/>
    </source>
</evidence>
<dbReference type="InterPro" id="IPR005196">
    <property type="entry name" value="Glyco_hydro_65_N"/>
</dbReference>
<dbReference type="InterPro" id="IPR017045">
    <property type="entry name" value="Malt_Pase/Glycosyl_Hdrlase"/>
</dbReference>
<dbReference type="Gene3D" id="2.70.98.40">
    <property type="entry name" value="Glycoside hydrolase, family 65, N-terminal domain"/>
    <property type="match status" value="1"/>
</dbReference>
<dbReference type="InterPro" id="IPR037018">
    <property type="entry name" value="GH65_N"/>
</dbReference>
<evidence type="ECO:0000313" key="8">
    <source>
        <dbReference type="Proteomes" id="UP000886819"/>
    </source>
</evidence>
<dbReference type="PIRSF" id="PIRSF036289">
    <property type="entry name" value="Glycosyl_hydrolase_malt_phosph"/>
    <property type="match status" value="1"/>
</dbReference>
<dbReference type="Gene3D" id="1.50.10.10">
    <property type="match status" value="1"/>
</dbReference>